<dbReference type="EMBL" id="JAHQXF010000002">
    <property type="protein sequence ID" value="MBV0925029.1"/>
    <property type="molecule type" value="Genomic_DNA"/>
</dbReference>
<accession>A0A8J7YB73</accession>
<gene>
    <name evidence="1" type="ORF">KTS45_12560</name>
</gene>
<comment type="caution">
    <text evidence="1">The sequence shown here is derived from an EMBL/GenBank/DDBJ whole genome shotgun (WGS) entry which is preliminary data.</text>
</comment>
<reference evidence="1 2" key="1">
    <citation type="submission" date="2021-06" db="EMBL/GenBank/DDBJ databases">
        <title>New haloarchaea isolates fom saline soil.</title>
        <authorList>
            <person name="Duran-Viseras A."/>
            <person name="Sanchez-Porro C.S."/>
            <person name="Ventosa A."/>
        </authorList>
    </citation>
    <scope>NUCLEOTIDE SEQUENCE [LARGE SCALE GENOMIC DNA]</scope>
    <source>
        <strain evidence="1 2">JCM 183640</strain>
    </source>
</reference>
<evidence type="ECO:0000313" key="2">
    <source>
        <dbReference type="Proteomes" id="UP000766550"/>
    </source>
</evidence>
<dbReference type="OrthoDB" id="378367at2157"/>
<dbReference type="Proteomes" id="UP000766550">
    <property type="component" value="Unassembled WGS sequence"/>
</dbReference>
<keyword evidence="2" id="KW-1185">Reference proteome</keyword>
<sequence>MMALRNCRTVSGVLGPQNEAKEHVNLDASDHDAPIFAQHNDDAERWTFGVEDGSASLIKTIEADDVVVLPKVPPWAETVLFGVGIAETDA</sequence>
<name>A0A8J7YB73_9EURY</name>
<dbReference type="AlphaFoldDB" id="A0A8J7YB73"/>
<evidence type="ECO:0000313" key="1">
    <source>
        <dbReference type="EMBL" id="MBV0925029.1"/>
    </source>
</evidence>
<proteinExistence type="predicted"/>
<organism evidence="1 2">
    <name type="scientific">Haloarcula limicola</name>
    <dbReference type="NCBI Taxonomy" id="1429915"/>
    <lineage>
        <taxon>Archaea</taxon>
        <taxon>Methanobacteriati</taxon>
        <taxon>Methanobacteriota</taxon>
        <taxon>Stenosarchaea group</taxon>
        <taxon>Halobacteria</taxon>
        <taxon>Halobacteriales</taxon>
        <taxon>Haloarculaceae</taxon>
        <taxon>Haloarcula</taxon>
    </lineage>
</organism>
<protein>
    <submittedName>
        <fullName evidence="1">Uncharacterized protein</fullName>
    </submittedName>
</protein>